<sequence length="287" mass="32523">MRSFLSIPAVGLLLSALFFSCSGPAPSAEAVIEAINRDSIPTQNGIALTPDYRYLYVSLPTDETNSGGRPLTRIYVRAWGGTGYGEAQEVSFNSRYMDYHPVLTPDGKRLYFNTNRPKPGSPVVEGTMDIWYVEKKGRGWSEPEYLYAINTPMQESYPSVDQRGILYFNSDRSGGFGSMDIWRYDPGIEDFIRPHWVHHINSAASENDLTVSPDGEHLIFNRYQFEDGSIDLYHSTWNGENWSEPALLDQVNEPDIWELTPTIGPQGKLFLYEREGIIRAMRLADVF</sequence>
<dbReference type="SUPFAM" id="SSF82171">
    <property type="entry name" value="DPP6 N-terminal domain-like"/>
    <property type="match status" value="1"/>
</dbReference>
<comment type="caution">
    <text evidence="2">The sequence shown here is derived from an EMBL/GenBank/DDBJ whole genome shotgun (WGS) entry which is preliminary data.</text>
</comment>
<dbReference type="OrthoDB" id="8432779at2"/>
<evidence type="ECO:0000256" key="1">
    <source>
        <dbReference type="SAM" id="SignalP"/>
    </source>
</evidence>
<dbReference type="AlphaFoldDB" id="A0A2D0N264"/>
<keyword evidence="3" id="KW-1185">Reference proteome</keyword>
<name>A0A2D0N264_FLAN2</name>
<feature type="chain" id="PRO_5012700196" evidence="1">
    <location>
        <begin position="28"/>
        <end position="287"/>
    </location>
</feature>
<dbReference type="Gene3D" id="2.120.10.30">
    <property type="entry name" value="TolB, C-terminal domain"/>
    <property type="match status" value="1"/>
</dbReference>
<accession>A0A2D0N264</accession>
<organism evidence="2 3">
    <name type="scientific">Flavilitoribacter nigricans (strain ATCC 23147 / DSM 23189 / NBRC 102662 / NCIMB 1420 / SS-2)</name>
    <name type="common">Lewinella nigricans</name>
    <dbReference type="NCBI Taxonomy" id="1122177"/>
    <lineage>
        <taxon>Bacteria</taxon>
        <taxon>Pseudomonadati</taxon>
        <taxon>Bacteroidota</taxon>
        <taxon>Saprospiria</taxon>
        <taxon>Saprospirales</taxon>
        <taxon>Lewinellaceae</taxon>
        <taxon>Flavilitoribacter</taxon>
    </lineage>
</organism>
<gene>
    <name evidence="2" type="ORF">CRP01_31045</name>
</gene>
<evidence type="ECO:0000313" key="3">
    <source>
        <dbReference type="Proteomes" id="UP000223913"/>
    </source>
</evidence>
<dbReference type="EMBL" id="PDUD01000038">
    <property type="protein sequence ID" value="PHN02632.1"/>
    <property type="molecule type" value="Genomic_DNA"/>
</dbReference>
<protein>
    <submittedName>
        <fullName evidence="2">Uncharacterized protein</fullName>
    </submittedName>
</protein>
<feature type="signal peptide" evidence="1">
    <location>
        <begin position="1"/>
        <end position="27"/>
    </location>
</feature>
<keyword evidence="1" id="KW-0732">Signal</keyword>
<evidence type="ECO:0000313" key="2">
    <source>
        <dbReference type="EMBL" id="PHN02632.1"/>
    </source>
</evidence>
<dbReference type="PROSITE" id="PS51257">
    <property type="entry name" value="PROKAR_LIPOPROTEIN"/>
    <property type="match status" value="1"/>
</dbReference>
<dbReference type="CDD" id="cd15482">
    <property type="entry name" value="Sialidase_non-viral"/>
    <property type="match status" value="1"/>
</dbReference>
<dbReference type="Pfam" id="PF07676">
    <property type="entry name" value="PD40"/>
    <property type="match status" value="3"/>
</dbReference>
<dbReference type="InterPro" id="IPR011042">
    <property type="entry name" value="6-blade_b-propeller_TolB-like"/>
</dbReference>
<dbReference type="RefSeq" id="WP_099153961.1">
    <property type="nucleotide sequence ID" value="NZ_PDUD01000038.1"/>
</dbReference>
<dbReference type="Proteomes" id="UP000223913">
    <property type="component" value="Unassembled WGS sequence"/>
</dbReference>
<dbReference type="InterPro" id="IPR011659">
    <property type="entry name" value="WD40"/>
</dbReference>
<reference evidence="2 3" key="1">
    <citation type="submission" date="2017-10" db="EMBL/GenBank/DDBJ databases">
        <title>The draft genome sequence of Lewinella nigricans NBRC 102662.</title>
        <authorList>
            <person name="Wang K."/>
        </authorList>
    </citation>
    <scope>NUCLEOTIDE SEQUENCE [LARGE SCALE GENOMIC DNA]</scope>
    <source>
        <strain evidence="2 3">NBRC 102662</strain>
    </source>
</reference>
<proteinExistence type="predicted"/>